<evidence type="ECO:0000313" key="9">
    <source>
        <dbReference type="Proteomes" id="UP000199361"/>
    </source>
</evidence>
<dbReference type="Pfam" id="PF00072">
    <property type="entry name" value="Response_reg"/>
    <property type="match status" value="1"/>
</dbReference>
<keyword evidence="4" id="KW-0804">Transcription</keyword>
<dbReference type="PROSITE" id="PS00622">
    <property type="entry name" value="HTH_LUXR_1"/>
    <property type="match status" value="1"/>
</dbReference>
<dbReference type="SMART" id="SM00421">
    <property type="entry name" value="HTH_LUXR"/>
    <property type="match status" value="1"/>
</dbReference>
<dbReference type="STRING" id="568860.SAMN05421811_104636"/>
<dbReference type="RefSeq" id="WP_091081754.1">
    <property type="nucleotide sequence ID" value="NZ_FOHX01000004.1"/>
</dbReference>
<dbReference type="InterPro" id="IPR001789">
    <property type="entry name" value="Sig_transdc_resp-reg_receiver"/>
</dbReference>
<dbReference type="SUPFAM" id="SSF46894">
    <property type="entry name" value="C-terminal effector domain of the bipartite response regulators"/>
    <property type="match status" value="1"/>
</dbReference>
<dbReference type="GO" id="GO:0003677">
    <property type="term" value="F:DNA binding"/>
    <property type="evidence" value="ECO:0007669"/>
    <property type="project" value="UniProtKB-KW"/>
</dbReference>
<sequence length="219" mass="23720">MIRILLADDQSLVRTGFRLILETEEDLEVVGEAADGRQAVAAARELRPDLVLMDIRMPVLDGIGATRELARAGATAKVLVLTTFDDDALVHDALRAGASGFLLKDVDPPDLVHACRTVVRDEALLAPAITRRLIERFLATPPPGRPPAAFSRLTARELEVFTLMARGLDNQEVADRLVISAATVRTHITRILAKLGLRDRVHAVVLGYESGLVRPGEGA</sequence>
<accession>A0A1I0I410</accession>
<evidence type="ECO:0000259" key="6">
    <source>
        <dbReference type="PROSITE" id="PS50043"/>
    </source>
</evidence>
<keyword evidence="3 8" id="KW-0238">DNA-binding</keyword>
<dbReference type="Gene3D" id="3.40.50.2300">
    <property type="match status" value="1"/>
</dbReference>
<dbReference type="PROSITE" id="PS50043">
    <property type="entry name" value="HTH_LUXR_2"/>
    <property type="match status" value="1"/>
</dbReference>
<dbReference type="EMBL" id="FOHX01000004">
    <property type="protein sequence ID" value="SET90539.1"/>
    <property type="molecule type" value="Genomic_DNA"/>
</dbReference>
<dbReference type="GO" id="GO:0000160">
    <property type="term" value="P:phosphorelay signal transduction system"/>
    <property type="evidence" value="ECO:0007669"/>
    <property type="project" value="InterPro"/>
</dbReference>
<dbReference type="InterPro" id="IPR016032">
    <property type="entry name" value="Sig_transdc_resp-reg_C-effctor"/>
</dbReference>
<keyword evidence="2" id="KW-0805">Transcription regulation</keyword>
<evidence type="ECO:0000256" key="1">
    <source>
        <dbReference type="ARBA" id="ARBA00022553"/>
    </source>
</evidence>
<dbReference type="InterPro" id="IPR039420">
    <property type="entry name" value="WalR-like"/>
</dbReference>
<dbReference type="InterPro" id="IPR000792">
    <property type="entry name" value="Tscrpt_reg_LuxR_C"/>
</dbReference>
<feature type="domain" description="HTH luxR-type" evidence="6">
    <location>
        <begin position="146"/>
        <end position="211"/>
    </location>
</feature>
<evidence type="ECO:0000256" key="5">
    <source>
        <dbReference type="PROSITE-ProRule" id="PRU00169"/>
    </source>
</evidence>
<proteinExistence type="predicted"/>
<keyword evidence="1 5" id="KW-0597">Phosphoprotein</keyword>
<dbReference type="AlphaFoldDB" id="A0A1I0I410"/>
<evidence type="ECO:0000256" key="4">
    <source>
        <dbReference type="ARBA" id="ARBA00023163"/>
    </source>
</evidence>
<dbReference type="CDD" id="cd06170">
    <property type="entry name" value="LuxR_C_like"/>
    <property type="match status" value="1"/>
</dbReference>
<gene>
    <name evidence="8" type="ORF">SAMN05421811_104636</name>
</gene>
<reference evidence="8 9" key="1">
    <citation type="submission" date="2016-10" db="EMBL/GenBank/DDBJ databases">
        <authorList>
            <person name="de Groot N.N."/>
        </authorList>
    </citation>
    <scope>NUCLEOTIDE SEQUENCE [LARGE SCALE GENOMIC DNA]</scope>
    <source>
        <strain evidence="8 9">CGMCC 4.5598</strain>
    </source>
</reference>
<dbReference type="SMART" id="SM00448">
    <property type="entry name" value="REC"/>
    <property type="match status" value="1"/>
</dbReference>
<dbReference type="InterPro" id="IPR058245">
    <property type="entry name" value="NreC/VraR/RcsB-like_REC"/>
</dbReference>
<feature type="domain" description="Response regulatory" evidence="7">
    <location>
        <begin position="3"/>
        <end position="119"/>
    </location>
</feature>
<name>A0A1I0I410_9ACTN</name>
<dbReference type="PROSITE" id="PS50110">
    <property type="entry name" value="RESPONSE_REGULATORY"/>
    <property type="match status" value="1"/>
</dbReference>
<dbReference type="Pfam" id="PF00196">
    <property type="entry name" value="GerE"/>
    <property type="match status" value="1"/>
</dbReference>
<evidence type="ECO:0000256" key="3">
    <source>
        <dbReference type="ARBA" id="ARBA00023125"/>
    </source>
</evidence>
<feature type="modified residue" description="4-aspartylphosphate" evidence="5">
    <location>
        <position position="54"/>
    </location>
</feature>
<dbReference type="InterPro" id="IPR011006">
    <property type="entry name" value="CheY-like_superfamily"/>
</dbReference>
<dbReference type="PANTHER" id="PTHR43214:SF24">
    <property type="entry name" value="TRANSCRIPTIONAL REGULATORY PROTEIN NARL-RELATED"/>
    <property type="match status" value="1"/>
</dbReference>
<protein>
    <submittedName>
        <fullName evidence="8">DNA-binding response regulator, NarL/FixJ family, contains REC and HTH domains</fullName>
    </submittedName>
</protein>
<keyword evidence="9" id="KW-1185">Reference proteome</keyword>
<dbReference type="OrthoDB" id="9808843at2"/>
<evidence type="ECO:0000259" key="7">
    <source>
        <dbReference type="PROSITE" id="PS50110"/>
    </source>
</evidence>
<evidence type="ECO:0000313" key="8">
    <source>
        <dbReference type="EMBL" id="SET90539.1"/>
    </source>
</evidence>
<dbReference type="PANTHER" id="PTHR43214">
    <property type="entry name" value="TWO-COMPONENT RESPONSE REGULATOR"/>
    <property type="match status" value="1"/>
</dbReference>
<evidence type="ECO:0000256" key="2">
    <source>
        <dbReference type="ARBA" id="ARBA00023015"/>
    </source>
</evidence>
<dbReference type="GO" id="GO:0006355">
    <property type="term" value="P:regulation of DNA-templated transcription"/>
    <property type="evidence" value="ECO:0007669"/>
    <property type="project" value="InterPro"/>
</dbReference>
<dbReference type="CDD" id="cd17535">
    <property type="entry name" value="REC_NarL-like"/>
    <property type="match status" value="1"/>
</dbReference>
<dbReference type="PRINTS" id="PR00038">
    <property type="entry name" value="HTHLUXR"/>
</dbReference>
<organism evidence="8 9">
    <name type="scientific">Nonomuraea wenchangensis</name>
    <dbReference type="NCBI Taxonomy" id="568860"/>
    <lineage>
        <taxon>Bacteria</taxon>
        <taxon>Bacillati</taxon>
        <taxon>Actinomycetota</taxon>
        <taxon>Actinomycetes</taxon>
        <taxon>Streptosporangiales</taxon>
        <taxon>Streptosporangiaceae</taxon>
        <taxon>Nonomuraea</taxon>
    </lineage>
</organism>
<dbReference type="SUPFAM" id="SSF52172">
    <property type="entry name" value="CheY-like"/>
    <property type="match status" value="1"/>
</dbReference>
<dbReference type="Proteomes" id="UP000199361">
    <property type="component" value="Unassembled WGS sequence"/>
</dbReference>